<name>A0A9P4J9A0_9PEZI</name>
<dbReference type="GO" id="GO:0016020">
    <property type="term" value="C:membrane"/>
    <property type="evidence" value="ECO:0007669"/>
    <property type="project" value="UniProtKB-SubCell"/>
</dbReference>
<dbReference type="AlphaFoldDB" id="A0A9P4J9A0"/>
<evidence type="ECO:0000313" key="9">
    <source>
        <dbReference type="EMBL" id="KAF2157314.1"/>
    </source>
</evidence>
<feature type="transmembrane region" description="Helical" evidence="7">
    <location>
        <begin position="326"/>
        <end position="345"/>
    </location>
</feature>
<evidence type="ECO:0000256" key="7">
    <source>
        <dbReference type="SAM" id="Phobius"/>
    </source>
</evidence>
<dbReference type="InterPro" id="IPR020846">
    <property type="entry name" value="MFS_dom"/>
</dbReference>
<dbReference type="Proteomes" id="UP000799439">
    <property type="component" value="Unassembled WGS sequence"/>
</dbReference>
<feature type="transmembrane region" description="Helical" evidence="7">
    <location>
        <begin position="86"/>
        <end position="103"/>
    </location>
</feature>
<dbReference type="EMBL" id="ML996081">
    <property type="protein sequence ID" value="KAF2157314.1"/>
    <property type="molecule type" value="Genomic_DNA"/>
</dbReference>
<evidence type="ECO:0000256" key="3">
    <source>
        <dbReference type="ARBA" id="ARBA00022692"/>
    </source>
</evidence>
<feature type="compositionally biased region" description="Basic and acidic residues" evidence="6">
    <location>
        <begin position="535"/>
        <end position="554"/>
    </location>
</feature>
<evidence type="ECO:0000256" key="5">
    <source>
        <dbReference type="ARBA" id="ARBA00023136"/>
    </source>
</evidence>
<dbReference type="InterPro" id="IPR036259">
    <property type="entry name" value="MFS_trans_sf"/>
</dbReference>
<organism evidence="9 10">
    <name type="scientific">Myriangium duriaei CBS 260.36</name>
    <dbReference type="NCBI Taxonomy" id="1168546"/>
    <lineage>
        <taxon>Eukaryota</taxon>
        <taxon>Fungi</taxon>
        <taxon>Dikarya</taxon>
        <taxon>Ascomycota</taxon>
        <taxon>Pezizomycotina</taxon>
        <taxon>Dothideomycetes</taxon>
        <taxon>Dothideomycetidae</taxon>
        <taxon>Myriangiales</taxon>
        <taxon>Myriangiaceae</taxon>
        <taxon>Myriangium</taxon>
    </lineage>
</organism>
<comment type="subcellular location">
    <subcellularLocation>
        <location evidence="1">Membrane</location>
        <topology evidence="1">Multi-pass membrane protein</topology>
    </subcellularLocation>
</comment>
<feature type="transmembrane region" description="Helical" evidence="7">
    <location>
        <begin position="357"/>
        <end position="378"/>
    </location>
</feature>
<feature type="transmembrane region" description="Helical" evidence="7">
    <location>
        <begin position="390"/>
        <end position="412"/>
    </location>
</feature>
<keyword evidence="2" id="KW-0813">Transport</keyword>
<evidence type="ECO:0000313" key="10">
    <source>
        <dbReference type="Proteomes" id="UP000799439"/>
    </source>
</evidence>
<sequence length="554" mass="61669">MESRTAQLEALYYHSVEAEDEDTDELHCSGSAHSIDSDNAELSDGYKDEAGQGASLSTQGRGQKRKRKQSFELYTPDEEYAVRRKLDVRLVGFVAVLYALSFLDRSNIGNAQLAGLSRDLGISDAQFTALLRAFYITYILFEWMTLLYRMLPAHAYIASCVLSWGLIASMQALATGFWGMLICRLLLGTAEAAFGPGIPFYLSFFYRRHELAYRVGLFISAAPLASCFASSLAYAITRWGDTTTFQSWRLLFLVEGFPSVLVAVWAWWWIPDEPGTARWLNARERRVAEARVRQRDIGKSVHSHSKHAKRLDWGDVVSTLRDPKSYLTAGMFFSCNIAFSSMPVFEPMVVKSMGYSSTVAQGLSALPHLSAFFAVLIFSHLSDRHRSRSLFIIPVAILSMLGYVLLALAPSLHLAPLVKYICLFPITAGFFTAVTLTIVWTLDNQTSSSSKGTGVALLNVVGQMGPLVGTGLYPERDKPNYTPGHATCAAFMGAVAVLALLLRLVLARKDSAQRQTEYEMVRTSGAENNDDYDDNEHTGEREQTRSETRFEYIL</sequence>
<feature type="transmembrane region" description="Helical" evidence="7">
    <location>
        <begin position="248"/>
        <end position="270"/>
    </location>
</feature>
<evidence type="ECO:0000256" key="2">
    <source>
        <dbReference type="ARBA" id="ARBA00022448"/>
    </source>
</evidence>
<dbReference type="PANTHER" id="PTHR43791">
    <property type="entry name" value="PERMEASE-RELATED"/>
    <property type="match status" value="1"/>
</dbReference>
<feature type="region of interest" description="Disordered" evidence="6">
    <location>
        <begin position="516"/>
        <end position="554"/>
    </location>
</feature>
<evidence type="ECO:0000256" key="4">
    <source>
        <dbReference type="ARBA" id="ARBA00022989"/>
    </source>
</evidence>
<dbReference type="GO" id="GO:0022857">
    <property type="term" value="F:transmembrane transporter activity"/>
    <property type="evidence" value="ECO:0007669"/>
    <property type="project" value="InterPro"/>
</dbReference>
<feature type="transmembrane region" description="Helical" evidence="7">
    <location>
        <begin position="418"/>
        <end position="442"/>
    </location>
</feature>
<evidence type="ECO:0000256" key="1">
    <source>
        <dbReference type="ARBA" id="ARBA00004141"/>
    </source>
</evidence>
<keyword evidence="5 7" id="KW-0472">Membrane</keyword>
<feature type="transmembrane region" description="Helical" evidence="7">
    <location>
        <begin position="155"/>
        <end position="179"/>
    </location>
</feature>
<feature type="domain" description="Major facilitator superfamily (MFS) profile" evidence="8">
    <location>
        <begin position="90"/>
        <end position="511"/>
    </location>
</feature>
<feature type="transmembrane region" description="Helical" evidence="7">
    <location>
        <begin position="185"/>
        <end position="204"/>
    </location>
</feature>
<dbReference type="Pfam" id="PF07690">
    <property type="entry name" value="MFS_1"/>
    <property type="match status" value="1"/>
</dbReference>
<dbReference type="PROSITE" id="PS50850">
    <property type="entry name" value="MFS"/>
    <property type="match status" value="1"/>
</dbReference>
<dbReference type="Gene3D" id="1.20.1250.20">
    <property type="entry name" value="MFS general substrate transporter like domains"/>
    <property type="match status" value="2"/>
</dbReference>
<dbReference type="InterPro" id="IPR011701">
    <property type="entry name" value="MFS"/>
</dbReference>
<keyword evidence="10" id="KW-1185">Reference proteome</keyword>
<evidence type="ECO:0000259" key="8">
    <source>
        <dbReference type="PROSITE" id="PS50850"/>
    </source>
</evidence>
<feature type="transmembrane region" description="Helical" evidence="7">
    <location>
        <begin position="211"/>
        <end position="236"/>
    </location>
</feature>
<gene>
    <name evidence="9" type="ORF">K461DRAFT_289641</name>
</gene>
<evidence type="ECO:0000256" key="6">
    <source>
        <dbReference type="SAM" id="MobiDB-lite"/>
    </source>
</evidence>
<protein>
    <submittedName>
        <fullName evidence="9">MFS general substrate transporter</fullName>
    </submittedName>
</protein>
<dbReference type="SUPFAM" id="SSF103473">
    <property type="entry name" value="MFS general substrate transporter"/>
    <property type="match status" value="1"/>
</dbReference>
<dbReference type="FunFam" id="1.20.1250.20:FF:000013">
    <property type="entry name" value="MFS general substrate transporter"/>
    <property type="match status" value="1"/>
</dbReference>
<feature type="transmembrane region" description="Helical" evidence="7">
    <location>
        <begin position="484"/>
        <end position="506"/>
    </location>
</feature>
<feature type="region of interest" description="Disordered" evidence="6">
    <location>
        <begin position="18"/>
        <end position="68"/>
    </location>
</feature>
<comment type="caution">
    <text evidence="9">The sequence shown here is derived from an EMBL/GenBank/DDBJ whole genome shotgun (WGS) entry which is preliminary data.</text>
</comment>
<proteinExistence type="predicted"/>
<accession>A0A9P4J9A0</accession>
<feature type="transmembrane region" description="Helical" evidence="7">
    <location>
        <begin position="454"/>
        <end position="472"/>
    </location>
</feature>
<keyword evidence="4 7" id="KW-1133">Transmembrane helix</keyword>
<reference evidence="9" key="1">
    <citation type="journal article" date="2020" name="Stud. Mycol.">
        <title>101 Dothideomycetes genomes: a test case for predicting lifestyles and emergence of pathogens.</title>
        <authorList>
            <person name="Haridas S."/>
            <person name="Albert R."/>
            <person name="Binder M."/>
            <person name="Bloem J."/>
            <person name="Labutti K."/>
            <person name="Salamov A."/>
            <person name="Andreopoulos B."/>
            <person name="Baker S."/>
            <person name="Barry K."/>
            <person name="Bills G."/>
            <person name="Bluhm B."/>
            <person name="Cannon C."/>
            <person name="Castanera R."/>
            <person name="Culley D."/>
            <person name="Daum C."/>
            <person name="Ezra D."/>
            <person name="Gonzalez J."/>
            <person name="Henrissat B."/>
            <person name="Kuo A."/>
            <person name="Liang C."/>
            <person name="Lipzen A."/>
            <person name="Lutzoni F."/>
            <person name="Magnuson J."/>
            <person name="Mondo S."/>
            <person name="Nolan M."/>
            <person name="Ohm R."/>
            <person name="Pangilinan J."/>
            <person name="Park H.-J."/>
            <person name="Ramirez L."/>
            <person name="Alfaro M."/>
            <person name="Sun H."/>
            <person name="Tritt A."/>
            <person name="Yoshinaga Y."/>
            <person name="Zwiers L.-H."/>
            <person name="Turgeon B."/>
            <person name="Goodwin S."/>
            <person name="Spatafora J."/>
            <person name="Crous P."/>
            <person name="Grigoriev I."/>
        </authorList>
    </citation>
    <scope>NUCLEOTIDE SEQUENCE</scope>
    <source>
        <strain evidence="9">CBS 260.36</strain>
    </source>
</reference>
<feature type="transmembrane region" description="Helical" evidence="7">
    <location>
        <begin position="129"/>
        <end position="148"/>
    </location>
</feature>
<dbReference type="OrthoDB" id="2985014at2759"/>
<dbReference type="FunFam" id="1.20.1250.20:FF:000018">
    <property type="entry name" value="MFS transporter permease"/>
    <property type="match status" value="1"/>
</dbReference>
<dbReference type="PANTHER" id="PTHR43791:SF27">
    <property type="entry name" value="TRANSPORTER, PUTATIVE (AFU_ORTHOLOGUE AFUA_2G15730)-RELATED"/>
    <property type="match status" value="1"/>
</dbReference>
<keyword evidence="3 7" id="KW-0812">Transmembrane</keyword>